<protein>
    <recommendedName>
        <fullName evidence="3">Suppressor of anucleate metulae protein B</fullName>
    </recommendedName>
</protein>
<dbReference type="SUPFAM" id="SSF144232">
    <property type="entry name" value="HIT/MYND zinc finger-like"/>
    <property type="match status" value="1"/>
</dbReference>
<dbReference type="RefSeq" id="XP_035348010.1">
    <property type="nucleotide sequence ID" value="XM_035492117.1"/>
</dbReference>
<keyword evidence="2" id="KW-1185">Reference proteome</keyword>
<sequence>MEESPRLQKEISDLVNILSLITKRDSRLEKRNSEPRQSEIACSEDDRIDLSIEEEEGVDEAEFEAPDTSREAEVDAIKRNTLDRLAEVLARFKTANASGPRGKQNWGAKHVTSVIMMENLDGKSVTFLCAKNEGLDGRMARVKDDQPEQLDQVFDAIFDHQGPRVKHYSTMLRKAIERADHTVAPPKTLTSRNVKEGLSQVTSRDWEDENGLQFRFRVGGEGEESISDKSVGCLSDQEEENLVQEVYSEIRRLFGNNRHEFLPIPMKNFLKKVYRVVRHPRQRPALKGLLRQTVHNDNRLFKQAWDSVLYLTRIFYAAATFMDLATKLRPVSIKFQQVPVAVVYRPRIPDRRSPTEVLKSLGHSALPRTWRDFFQTSARVEKFNRLSGLRKTVHGEVQLILHVELMYAREELNGKHGTFQARGTHETLFPLWALPQILPQQSFQILLQFTEILRKFLRKSLNQPYPPPQRDLLRQSSAALSTAKAVQREAPTYSIRPETLRKLMLGPGGVSASEHQVEFLPSPEEPGYATLMGGLEKQKATLVPVEEAEMAKIKHERRTSMFELIDEMPHTRFLDQKPCRSCPRAAEYRCSACWTWCCSKACQRRNWALHVFVCRVPNRPNDMDFLRLGIRRFTKNINSGGEEQSQEWLHDAMIYMLADDHICRTFGFNSCENTLDVLNLACLYSTMLFRVHSPVTSLHKQLETGNLGNFMERFCQLERSIAQVTNTEECDCVTWFLSRRSSESLLIPNVDKTTYDIWVVAEARAIESLDLAHRFDNGYRLSNSQVDVFHLYVANPANRLASSRYIFFSLDQIWILLLQVVLTTS</sequence>
<reference evidence="2" key="1">
    <citation type="submission" date="2020-06" db="EMBL/GenBank/DDBJ databases">
        <title>A chromosome-scale genome assembly of Talaromyces rugulosus W13939.</title>
        <authorList>
            <person name="Wang B."/>
            <person name="Guo L."/>
            <person name="Ye K."/>
            <person name="Wang L."/>
        </authorList>
    </citation>
    <scope>NUCLEOTIDE SEQUENCE [LARGE SCALE GENOMIC DNA]</scope>
    <source>
        <strain evidence="2">W13939</strain>
    </source>
</reference>
<gene>
    <name evidence="1" type="ORF">TRUGW13939_08992</name>
</gene>
<name>A0A7H8R6K4_TALRU</name>
<evidence type="ECO:0008006" key="3">
    <source>
        <dbReference type="Google" id="ProtNLM"/>
    </source>
</evidence>
<dbReference type="GeneID" id="55996476"/>
<organism evidence="1 2">
    <name type="scientific">Talaromyces rugulosus</name>
    <name type="common">Penicillium rugulosum</name>
    <dbReference type="NCBI Taxonomy" id="121627"/>
    <lineage>
        <taxon>Eukaryota</taxon>
        <taxon>Fungi</taxon>
        <taxon>Dikarya</taxon>
        <taxon>Ascomycota</taxon>
        <taxon>Pezizomycotina</taxon>
        <taxon>Eurotiomycetes</taxon>
        <taxon>Eurotiomycetidae</taxon>
        <taxon>Eurotiales</taxon>
        <taxon>Trichocomaceae</taxon>
        <taxon>Talaromyces</taxon>
        <taxon>Talaromyces sect. Islandici</taxon>
    </lineage>
</organism>
<dbReference type="OrthoDB" id="6612291at2759"/>
<proteinExistence type="predicted"/>
<dbReference type="Proteomes" id="UP000509510">
    <property type="component" value="Chromosome V"/>
</dbReference>
<evidence type="ECO:0000313" key="2">
    <source>
        <dbReference type="Proteomes" id="UP000509510"/>
    </source>
</evidence>
<dbReference type="KEGG" id="trg:TRUGW13939_08992"/>
<accession>A0A7H8R6K4</accession>
<dbReference type="AlphaFoldDB" id="A0A7H8R6K4"/>
<dbReference type="EMBL" id="CP055902">
    <property type="protein sequence ID" value="QKX61836.1"/>
    <property type="molecule type" value="Genomic_DNA"/>
</dbReference>
<evidence type="ECO:0000313" key="1">
    <source>
        <dbReference type="EMBL" id="QKX61836.1"/>
    </source>
</evidence>